<name>A0A2N3LJ28_9BACI</name>
<keyword evidence="3" id="KW-1185">Reference proteome</keyword>
<dbReference type="OrthoDB" id="9795247at2"/>
<organism evidence="2 3">
    <name type="scientific">Heyndrickxia camelliae</name>
    <dbReference type="NCBI Taxonomy" id="1707093"/>
    <lineage>
        <taxon>Bacteria</taxon>
        <taxon>Bacillati</taxon>
        <taxon>Bacillota</taxon>
        <taxon>Bacilli</taxon>
        <taxon>Bacillales</taxon>
        <taxon>Bacillaceae</taxon>
        <taxon>Heyndrickxia</taxon>
    </lineage>
</organism>
<dbReference type="AlphaFoldDB" id="A0A2N3LJ28"/>
<dbReference type="PANTHER" id="PTHR18964">
    <property type="entry name" value="ROK (REPRESSOR, ORF, KINASE) FAMILY"/>
    <property type="match status" value="1"/>
</dbReference>
<dbReference type="Proteomes" id="UP000233440">
    <property type="component" value="Unassembled WGS sequence"/>
</dbReference>
<dbReference type="InterPro" id="IPR000600">
    <property type="entry name" value="ROK"/>
</dbReference>
<comment type="similarity">
    <text evidence="1">Belongs to the ROK (NagC/XylR) family.</text>
</comment>
<dbReference type="EMBL" id="PIQO01000009">
    <property type="protein sequence ID" value="PKR84585.1"/>
    <property type="molecule type" value="Genomic_DNA"/>
</dbReference>
<comment type="caution">
    <text evidence="2">The sequence shown here is derived from an EMBL/GenBank/DDBJ whole genome shotgun (WGS) entry which is preliminary data.</text>
</comment>
<dbReference type="Gene3D" id="3.30.420.40">
    <property type="match status" value="2"/>
</dbReference>
<dbReference type="SUPFAM" id="SSF53067">
    <property type="entry name" value="Actin-like ATPase domain"/>
    <property type="match status" value="1"/>
</dbReference>
<dbReference type="RefSeq" id="WP_101354609.1">
    <property type="nucleotide sequence ID" value="NZ_PIQO01000009.1"/>
</dbReference>
<protein>
    <recommendedName>
        <fullName evidence="4">ROK family protein</fullName>
    </recommendedName>
</protein>
<dbReference type="PANTHER" id="PTHR18964:SF149">
    <property type="entry name" value="BIFUNCTIONAL UDP-N-ACETYLGLUCOSAMINE 2-EPIMERASE_N-ACETYLMANNOSAMINE KINASE"/>
    <property type="match status" value="1"/>
</dbReference>
<evidence type="ECO:0008006" key="4">
    <source>
        <dbReference type="Google" id="ProtNLM"/>
    </source>
</evidence>
<evidence type="ECO:0000313" key="2">
    <source>
        <dbReference type="EMBL" id="PKR84585.1"/>
    </source>
</evidence>
<proteinExistence type="inferred from homology"/>
<gene>
    <name evidence="2" type="ORF">CWO92_12800</name>
</gene>
<evidence type="ECO:0000256" key="1">
    <source>
        <dbReference type="ARBA" id="ARBA00006479"/>
    </source>
</evidence>
<dbReference type="InterPro" id="IPR043129">
    <property type="entry name" value="ATPase_NBD"/>
</dbReference>
<sequence length="198" mass="22051">MDPVNGIAVFQNNLQWKKFPLANRLLSIFPNARIIMDNDVYMAAFGEWKAELLEKETFAYVTVSTGISVCILHEGSFIRGVGLAGEIGFSVMEDEDEVKTLESIASGPAMEAEARRVFKDRTVTTKRLMELNERLDPGATAIVQQAAKCIARGLHQLFIVLDPHVVVLGGGIINNQPLFFKLIQKELERISDNLFKKA</sequence>
<accession>A0A2N3LJ28</accession>
<reference evidence="2 3" key="1">
    <citation type="submission" date="2017-11" db="EMBL/GenBank/DDBJ databases">
        <title>Bacillus camelliae sp. nov., isolated from pu'er tea.</title>
        <authorList>
            <person name="Niu L."/>
        </authorList>
    </citation>
    <scope>NUCLEOTIDE SEQUENCE [LARGE SCALE GENOMIC DNA]</scope>
    <source>
        <strain evidence="2 3">7578-1</strain>
    </source>
</reference>
<dbReference type="Pfam" id="PF00480">
    <property type="entry name" value="ROK"/>
    <property type="match status" value="1"/>
</dbReference>
<evidence type="ECO:0000313" key="3">
    <source>
        <dbReference type="Proteomes" id="UP000233440"/>
    </source>
</evidence>